<evidence type="ECO:0000313" key="2">
    <source>
        <dbReference type="EMBL" id="KIV97708.1"/>
    </source>
</evidence>
<proteinExistence type="predicted"/>
<name>A0A0D2AFN1_EXOME</name>
<gene>
    <name evidence="2" type="ORF">PV10_01422</name>
</gene>
<accession>A0A0D2AFN1</accession>
<evidence type="ECO:0000256" key="1">
    <source>
        <dbReference type="SAM" id="MobiDB-lite"/>
    </source>
</evidence>
<keyword evidence="3" id="KW-1185">Reference proteome</keyword>
<reference evidence="2 3" key="1">
    <citation type="submission" date="2015-01" db="EMBL/GenBank/DDBJ databases">
        <title>The Genome Sequence of Exophiala mesophila CBS40295.</title>
        <authorList>
            <consortium name="The Broad Institute Genomics Platform"/>
            <person name="Cuomo C."/>
            <person name="de Hoog S."/>
            <person name="Gorbushina A."/>
            <person name="Stielow B."/>
            <person name="Teixiera M."/>
            <person name="Abouelleil A."/>
            <person name="Chapman S.B."/>
            <person name="Priest M."/>
            <person name="Young S.K."/>
            <person name="Wortman J."/>
            <person name="Nusbaum C."/>
            <person name="Birren B."/>
        </authorList>
    </citation>
    <scope>NUCLEOTIDE SEQUENCE [LARGE SCALE GENOMIC DNA]</scope>
    <source>
        <strain evidence="2 3">CBS 40295</strain>
    </source>
</reference>
<sequence length="357" mass="39731">MSPRETDAGPTTMPIFNRQIEDSPTPLPRNRTTVNSDDIGSTLRTSRSSKLSDSPDGGVSLALCPPRFLARTTTSASPYDADSDTDSKASMSPGAAVIVNRGNAAASATSSEHESSNTKPRLRLVLRQEPLRSVNASMQDLALQDQEAIDALDATRHANQDKHARVDDYNGSEDDLPRGNHVVSHDSREKVMPGQVMQEETMPGEAMSEDPAHLEAQMWASIEGRDDDDDAHSELHDDFRTHIHGRQPATRVGQVVQEIATDEARTIHHCLDILSLAVDNLDSIDNPFSRGRNDAIVARTMIIHLREEVDRITRNNATTMQLLQYQDILSEGFLHRLRWEQRARNRHFDTYGLNPNF</sequence>
<dbReference type="EMBL" id="KN847520">
    <property type="protein sequence ID" value="KIV97708.1"/>
    <property type="molecule type" value="Genomic_DNA"/>
</dbReference>
<feature type="compositionally biased region" description="Basic and acidic residues" evidence="1">
    <location>
        <begin position="175"/>
        <end position="191"/>
    </location>
</feature>
<feature type="compositionally biased region" description="Basic and acidic residues" evidence="1">
    <location>
        <begin position="157"/>
        <end position="168"/>
    </location>
</feature>
<dbReference type="OrthoDB" id="10307857at2759"/>
<dbReference type="GeneID" id="27319267"/>
<feature type="compositionally biased region" description="Polar residues" evidence="1">
    <location>
        <begin position="30"/>
        <end position="39"/>
    </location>
</feature>
<dbReference type="Proteomes" id="UP000054302">
    <property type="component" value="Unassembled WGS sequence"/>
</dbReference>
<protein>
    <submittedName>
        <fullName evidence="2">Uncharacterized protein</fullName>
    </submittedName>
</protein>
<organism evidence="2 3">
    <name type="scientific">Exophiala mesophila</name>
    <name type="common">Black yeast-like fungus</name>
    <dbReference type="NCBI Taxonomy" id="212818"/>
    <lineage>
        <taxon>Eukaryota</taxon>
        <taxon>Fungi</taxon>
        <taxon>Dikarya</taxon>
        <taxon>Ascomycota</taxon>
        <taxon>Pezizomycotina</taxon>
        <taxon>Eurotiomycetes</taxon>
        <taxon>Chaetothyriomycetidae</taxon>
        <taxon>Chaetothyriales</taxon>
        <taxon>Herpotrichiellaceae</taxon>
        <taxon>Exophiala</taxon>
    </lineage>
</organism>
<evidence type="ECO:0000313" key="3">
    <source>
        <dbReference type="Proteomes" id="UP000054302"/>
    </source>
</evidence>
<dbReference type="AlphaFoldDB" id="A0A0D2AFN1"/>
<feature type="compositionally biased region" description="Low complexity" evidence="1">
    <location>
        <begin position="41"/>
        <end position="54"/>
    </location>
</feature>
<dbReference type="HOGENOM" id="CLU_776204_0_0_1"/>
<feature type="region of interest" description="Disordered" evidence="1">
    <location>
        <begin position="157"/>
        <end position="192"/>
    </location>
</feature>
<feature type="region of interest" description="Disordered" evidence="1">
    <location>
        <begin position="1"/>
        <end position="60"/>
    </location>
</feature>
<dbReference type="VEuPathDB" id="FungiDB:PV10_01422"/>
<feature type="region of interest" description="Disordered" evidence="1">
    <location>
        <begin position="72"/>
        <end position="91"/>
    </location>
</feature>
<dbReference type="RefSeq" id="XP_016229282.1">
    <property type="nucleotide sequence ID" value="XM_016365633.1"/>
</dbReference>